<proteinExistence type="predicted"/>
<gene>
    <name evidence="5" type="ORF">SAMN05421844_101105</name>
</gene>
<dbReference type="InterPro" id="IPR018060">
    <property type="entry name" value="HTH_AraC"/>
</dbReference>
<dbReference type="EMBL" id="FNBZ01000001">
    <property type="protein sequence ID" value="SDF22709.1"/>
    <property type="molecule type" value="Genomic_DNA"/>
</dbReference>
<keyword evidence="6" id="KW-1185">Reference proteome</keyword>
<evidence type="ECO:0000256" key="2">
    <source>
        <dbReference type="ARBA" id="ARBA00023125"/>
    </source>
</evidence>
<accession>A0ABY0NBJ1</accession>
<dbReference type="PROSITE" id="PS00041">
    <property type="entry name" value="HTH_ARAC_FAMILY_1"/>
    <property type="match status" value="1"/>
</dbReference>
<dbReference type="PANTHER" id="PTHR46796">
    <property type="entry name" value="HTH-TYPE TRANSCRIPTIONAL ACTIVATOR RHAS-RELATED"/>
    <property type="match status" value="1"/>
</dbReference>
<evidence type="ECO:0000256" key="3">
    <source>
        <dbReference type="ARBA" id="ARBA00023163"/>
    </source>
</evidence>
<dbReference type="InterPro" id="IPR050204">
    <property type="entry name" value="AraC_XylS_family_regulators"/>
</dbReference>
<keyword evidence="2" id="KW-0238">DNA-binding</keyword>
<dbReference type="SUPFAM" id="SSF46689">
    <property type="entry name" value="Homeodomain-like"/>
    <property type="match status" value="1"/>
</dbReference>
<organism evidence="5 6">
    <name type="scientific">Bosea robiniae</name>
    <dbReference type="NCBI Taxonomy" id="1036780"/>
    <lineage>
        <taxon>Bacteria</taxon>
        <taxon>Pseudomonadati</taxon>
        <taxon>Pseudomonadota</taxon>
        <taxon>Alphaproteobacteria</taxon>
        <taxon>Hyphomicrobiales</taxon>
        <taxon>Boseaceae</taxon>
        <taxon>Bosea</taxon>
    </lineage>
</organism>
<evidence type="ECO:0000256" key="1">
    <source>
        <dbReference type="ARBA" id="ARBA00023015"/>
    </source>
</evidence>
<dbReference type="Pfam" id="PF12833">
    <property type="entry name" value="HTH_18"/>
    <property type="match status" value="1"/>
</dbReference>
<dbReference type="Proteomes" id="UP000199468">
    <property type="component" value="Unassembled WGS sequence"/>
</dbReference>
<keyword evidence="1" id="KW-0805">Transcription regulation</keyword>
<keyword evidence="3" id="KW-0804">Transcription</keyword>
<dbReference type="RefSeq" id="WP_061963627.1">
    <property type="nucleotide sequence ID" value="NZ_FNBZ01000001.1"/>
</dbReference>
<dbReference type="InterPro" id="IPR009057">
    <property type="entry name" value="Homeodomain-like_sf"/>
</dbReference>
<comment type="caution">
    <text evidence="5">The sequence shown here is derived from an EMBL/GenBank/DDBJ whole genome shotgun (WGS) entry which is preliminary data.</text>
</comment>
<name>A0ABY0NBJ1_9HYPH</name>
<dbReference type="PROSITE" id="PS01124">
    <property type="entry name" value="HTH_ARAC_FAMILY_2"/>
    <property type="match status" value="1"/>
</dbReference>
<dbReference type="Gene3D" id="1.10.10.60">
    <property type="entry name" value="Homeodomain-like"/>
    <property type="match status" value="1"/>
</dbReference>
<reference evidence="5 6" key="1">
    <citation type="submission" date="2016-10" db="EMBL/GenBank/DDBJ databases">
        <authorList>
            <person name="Varghese N."/>
            <person name="Submissions S."/>
        </authorList>
    </citation>
    <scope>NUCLEOTIDE SEQUENCE [LARGE SCALE GENOMIC DNA]</scope>
    <source>
        <strain evidence="5 6">DSM 26672</strain>
    </source>
</reference>
<evidence type="ECO:0000313" key="5">
    <source>
        <dbReference type="EMBL" id="SDF22709.1"/>
    </source>
</evidence>
<evidence type="ECO:0000259" key="4">
    <source>
        <dbReference type="PROSITE" id="PS01124"/>
    </source>
</evidence>
<protein>
    <submittedName>
        <fullName evidence="5">Helix-turn-helix domain-containing protein</fullName>
    </submittedName>
</protein>
<evidence type="ECO:0000313" key="6">
    <source>
        <dbReference type="Proteomes" id="UP000199468"/>
    </source>
</evidence>
<dbReference type="PANTHER" id="PTHR46796:SF6">
    <property type="entry name" value="ARAC SUBFAMILY"/>
    <property type="match status" value="1"/>
</dbReference>
<dbReference type="InterPro" id="IPR018062">
    <property type="entry name" value="HTH_AraC-typ_CS"/>
</dbReference>
<sequence length="331" mass="36917">MPAFSHGGVRKDVSMFSVAQFCTMELQAKDQFDAWRSLHKDTIELFPTGERSAGFAAAFSSWTLGELVLTRVVYSGAPGRQWRHHPKSYLDHWCVVLARAVAADGSARGELSFRSLALPYEGQAQDSEVITLYLPRDQRPVDEQRLDGAHGVEVSPDFAPLLSDYMDGLVRHLPHVTPEHAANLEMPTRALIAACITPLSTYQEPARSALGAALIDRARAVVRQNMAAPDFGPERLVRLLAMSRSKLYRLFENSGGVAHFINRERLREAHLRLSSQREMLSIHAIGNEVGFVDHSTFSRAFRREFGYSPTEARERGIVRSFADEREGLGQG</sequence>
<dbReference type="SMART" id="SM00342">
    <property type="entry name" value="HTH_ARAC"/>
    <property type="match status" value="1"/>
</dbReference>
<feature type="domain" description="HTH araC/xylS-type" evidence="4">
    <location>
        <begin position="216"/>
        <end position="315"/>
    </location>
</feature>